<reference evidence="1" key="1">
    <citation type="submission" date="2006-06" db="EMBL/GenBank/DDBJ databases">
        <title>Complete sequence of chromosome of Chelativorans sp. BNC1.</title>
        <authorList>
            <consortium name="US DOE Joint Genome Institute"/>
            <person name="Copeland A."/>
            <person name="Lucas S."/>
            <person name="Lapidus A."/>
            <person name="Barry K."/>
            <person name="Detter J.C."/>
            <person name="Glavina del Rio T."/>
            <person name="Hammon N."/>
            <person name="Israni S."/>
            <person name="Dalin E."/>
            <person name="Tice H."/>
            <person name="Pitluck S."/>
            <person name="Chertkov O."/>
            <person name="Brettin T."/>
            <person name="Bruce D."/>
            <person name="Han C."/>
            <person name="Tapia R."/>
            <person name="Gilna P."/>
            <person name="Schmutz J."/>
            <person name="Larimer F."/>
            <person name="Land M."/>
            <person name="Hauser L."/>
            <person name="Kyrpides N."/>
            <person name="Mikhailova N."/>
            <person name="Richardson P."/>
        </authorList>
    </citation>
    <scope>NUCLEOTIDE SEQUENCE</scope>
    <source>
        <strain evidence="1">BNC1</strain>
    </source>
</reference>
<proteinExistence type="predicted"/>
<dbReference type="EMBL" id="CP000390">
    <property type="protein sequence ID" value="ABG63276.1"/>
    <property type="molecule type" value="Genomic_DNA"/>
</dbReference>
<protein>
    <submittedName>
        <fullName evidence="1">Phage minor tail</fullName>
    </submittedName>
</protein>
<name>Q11H49_CHESB</name>
<dbReference type="STRING" id="266779.Meso_1883"/>
<organism evidence="1">
    <name type="scientific">Chelativorans sp. (strain BNC1)</name>
    <dbReference type="NCBI Taxonomy" id="266779"/>
    <lineage>
        <taxon>Bacteria</taxon>
        <taxon>Pseudomonadati</taxon>
        <taxon>Pseudomonadota</taxon>
        <taxon>Alphaproteobacteria</taxon>
        <taxon>Hyphomicrobiales</taxon>
        <taxon>Phyllobacteriaceae</taxon>
        <taxon>Chelativorans</taxon>
    </lineage>
</organism>
<dbReference type="Pfam" id="PF05939">
    <property type="entry name" value="Phage_min_tail"/>
    <property type="match status" value="1"/>
</dbReference>
<dbReference type="KEGG" id="mes:Meso_1883"/>
<dbReference type="eggNOG" id="COG4718">
    <property type="taxonomic scope" value="Bacteria"/>
</dbReference>
<accession>Q11H49</accession>
<dbReference type="InterPro" id="IPR010265">
    <property type="entry name" value="Phage_lambda_TipM"/>
</dbReference>
<dbReference type="OrthoDB" id="8607203at2"/>
<sequence>MAYPVFTPPGIVDISPGSTLTVKPRVRRAGFGDGYSQRTGDGLNAINRECSAVFSVLTSDEADALTSFFEERAGYKPFLWTLPGESVERKWIASEWQKTYADGAIDISAAFEEVFDP</sequence>
<evidence type="ECO:0000313" key="1">
    <source>
        <dbReference type="EMBL" id="ABG63276.1"/>
    </source>
</evidence>
<dbReference type="AlphaFoldDB" id="Q11H49"/>
<gene>
    <name evidence="1" type="ordered locus">Meso_1883</name>
</gene>
<dbReference type="HOGENOM" id="CLU_142717_1_0_5"/>